<keyword evidence="8" id="KW-0067">ATP-binding</keyword>
<dbReference type="AlphaFoldDB" id="A0A9Q0M6W8"/>
<feature type="transmembrane region" description="Helical" evidence="16">
    <location>
        <begin position="807"/>
        <end position="827"/>
    </location>
</feature>
<evidence type="ECO:0000313" key="18">
    <source>
        <dbReference type="EMBL" id="KAJ6220516.1"/>
    </source>
</evidence>
<feature type="transmembrane region" description="Helical" evidence="16">
    <location>
        <begin position="713"/>
        <end position="740"/>
    </location>
</feature>
<evidence type="ECO:0000256" key="3">
    <source>
        <dbReference type="ARBA" id="ARBA00004141"/>
    </source>
</evidence>
<keyword evidence="12 16" id="KW-0472">Membrane</keyword>
<evidence type="ECO:0000256" key="10">
    <source>
        <dbReference type="ARBA" id="ARBA00022989"/>
    </source>
</evidence>
<reference evidence="18" key="1">
    <citation type="submission" date="2022-12" db="EMBL/GenBank/DDBJ databases">
        <title>Genome assemblies of Blomia tropicalis.</title>
        <authorList>
            <person name="Cui Y."/>
        </authorList>
    </citation>
    <scope>NUCLEOTIDE SEQUENCE</scope>
    <source>
        <tissue evidence="18">Adult mites</tissue>
    </source>
</reference>
<dbReference type="EMBL" id="JAPWDV010000002">
    <property type="protein sequence ID" value="KAJ6220516.1"/>
    <property type="molecule type" value="Genomic_DNA"/>
</dbReference>
<dbReference type="SUPFAM" id="SSF55073">
    <property type="entry name" value="Nucleotide cyclase"/>
    <property type="match status" value="2"/>
</dbReference>
<evidence type="ECO:0000256" key="16">
    <source>
        <dbReference type="SAM" id="Phobius"/>
    </source>
</evidence>
<feature type="region of interest" description="Disordered" evidence="15">
    <location>
        <begin position="419"/>
        <end position="444"/>
    </location>
</feature>
<dbReference type="Gene3D" id="3.30.70.1230">
    <property type="entry name" value="Nucleotide cyclase"/>
    <property type="match status" value="2"/>
</dbReference>
<feature type="domain" description="Guanylate cyclase" evidence="17">
    <location>
        <begin position="935"/>
        <end position="1084"/>
    </location>
</feature>
<feature type="transmembrane region" description="Helical" evidence="16">
    <location>
        <begin position="571"/>
        <end position="593"/>
    </location>
</feature>
<evidence type="ECO:0000256" key="6">
    <source>
        <dbReference type="ARBA" id="ARBA00022723"/>
    </source>
</evidence>
<evidence type="ECO:0000256" key="15">
    <source>
        <dbReference type="SAM" id="MobiDB-lite"/>
    </source>
</evidence>
<protein>
    <recommendedName>
        <fullName evidence="4">adenylate cyclase</fullName>
        <ecNumber evidence="4">4.6.1.1</ecNumber>
    </recommendedName>
</protein>
<proteinExistence type="inferred from homology"/>
<feature type="compositionally biased region" description="Gly residues" evidence="15">
    <location>
        <begin position="141"/>
        <end position="153"/>
    </location>
</feature>
<dbReference type="PANTHER" id="PTHR45627">
    <property type="entry name" value="ADENYLATE CYCLASE TYPE 1"/>
    <property type="match status" value="1"/>
</dbReference>
<feature type="region of interest" description="Disordered" evidence="15">
    <location>
        <begin position="622"/>
        <end position="666"/>
    </location>
</feature>
<dbReference type="CDD" id="cd07302">
    <property type="entry name" value="CHD"/>
    <property type="match status" value="2"/>
</dbReference>
<evidence type="ECO:0000256" key="7">
    <source>
        <dbReference type="ARBA" id="ARBA00022741"/>
    </source>
</evidence>
<feature type="region of interest" description="Disordered" evidence="15">
    <location>
        <begin position="129"/>
        <end position="168"/>
    </location>
</feature>
<keyword evidence="5 16" id="KW-0812">Transmembrane</keyword>
<dbReference type="SMART" id="SM00044">
    <property type="entry name" value="CYCc"/>
    <property type="match status" value="2"/>
</dbReference>
<dbReference type="PANTHER" id="PTHR45627:SF12">
    <property type="entry name" value="ADENYLATE CYCLASE TYPE 2"/>
    <property type="match status" value="1"/>
</dbReference>
<comment type="cofactor">
    <cofactor evidence="2">
        <name>Mg(2+)</name>
        <dbReference type="ChEBI" id="CHEBI:18420"/>
    </cofactor>
</comment>
<evidence type="ECO:0000256" key="13">
    <source>
        <dbReference type="ARBA" id="ARBA00023239"/>
    </source>
</evidence>
<evidence type="ECO:0000256" key="8">
    <source>
        <dbReference type="ARBA" id="ARBA00022840"/>
    </source>
</evidence>
<feature type="compositionally biased region" description="Polar residues" evidence="15">
    <location>
        <begin position="419"/>
        <end position="431"/>
    </location>
</feature>
<gene>
    <name evidence="18" type="ORF">RDWZM_006328</name>
</gene>
<name>A0A9Q0M6W8_BLOTA</name>
<dbReference type="GO" id="GO:0046872">
    <property type="term" value="F:metal ion binding"/>
    <property type="evidence" value="ECO:0007669"/>
    <property type="project" value="UniProtKB-KW"/>
</dbReference>
<feature type="transmembrane region" description="Helical" evidence="16">
    <location>
        <begin position="847"/>
        <end position="866"/>
    </location>
</feature>
<dbReference type="Pfam" id="PF00211">
    <property type="entry name" value="Guanylate_cyc"/>
    <property type="match status" value="2"/>
</dbReference>
<dbReference type="InterPro" id="IPR029787">
    <property type="entry name" value="Nucleotide_cyclase"/>
</dbReference>
<comment type="caution">
    <text evidence="18">The sequence shown here is derived from an EMBL/GenBank/DDBJ whole genome shotgun (WGS) entry which is preliminary data.</text>
</comment>
<accession>A0A9Q0M6W8</accession>
<feature type="compositionally biased region" description="Polar residues" evidence="15">
    <location>
        <begin position="630"/>
        <end position="644"/>
    </location>
</feature>
<evidence type="ECO:0000256" key="11">
    <source>
        <dbReference type="ARBA" id="ARBA00022998"/>
    </source>
</evidence>
<dbReference type="PROSITE" id="PS50125">
    <property type="entry name" value="GUANYLATE_CYCLASE_2"/>
    <property type="match status" value="2"/>
</dbReference>
<dbReference type="InterPro" id="IPR018297">
    <property type="entry name" value="A/G_cyclase_CS"/>
</dbReference>
<dbReference type="GO" id="GO:0007193">
    <property type="term" value="P:adenylate cyclase-inhibiting G protein-coupled receptor signaling pathway"/>
    <property type="evidence" value="ECO:0007669"/>
    <property type="project" value="TreeGrafter"/>
</dbReference>
<keyword evidence="9" id="KW-0460">Magnesium</keyword>
<feature type="compositionally biased region" description="Low complexity" evidence="15">
    <location>
        <begin position="130"/>
        <end position="140"/>
    </location>
</feature>
<keyword evidence="19" id="KW-1185">Reference proteome</keyword>
<feature type="compositionally biased region" description="Low complexity" evidence="15">
    <location>
        <begin position="154"/>
        <end position="165"/>
    </location>
</feature>
<dbReference type="GO" id="GO:0004016">
    <property type="term" value="F:adenylate cyclase activity"/>
    <property type="evidence" value="ECO:0007669"/>
    <property type="project" value="UniProtKB-EC"/>
</dbReference>
<evidence type="ECO:0000256" key="4">
    <source>
        <dbReference type="ARBA" id="ARBA00012201"/>
    </source>
</evidence>
<dbReference type="GO" id="GO:0006171">
    <property type="term" value="P:cAMP biosynthetic process"/>
    <property type="evidence" value="ECO:0007669"/>
    <property type="project" value="UniProtKB-KW"/>
</dbReference>
<evidence type="ECO:0000259" key="17">
    <source>
        <dbReference type="PROSITE" id="PS50125"/>
    </source>
</evidence>
<dbReference type="GO" id="GO:0005524">
    <property type="term" value="F:ATP binding"/>
    <property type="evidence" value="ECO:0007669"/>
    <property type="project" value="UniProtKB-KW"/>
</dbReference>
<keyword evidence="6" id="KW-0479">Metal-binding</keyword>
<comment type="subcellular location">
    <subcellularLocation>
        <location evidence="3">Membrane</location>
        <topology evidence="3">Multi-pass membrane protein</topology>
    </subcellularLocation>
</comment>
<dbReference type="Proteomes" id="UP001142055">
    <property type="component" value="Chromosome 2"/>
</dbReference>
<evidence type="ECO:0000256" key="14">
    <source>
        <dbReference type="RuleBase" id="RU000405"/>
    </source>
</evidence>
<evidence type="ECO:0000256" key="12">
    <source>
        <dbReference type="ARBA" id="ARBA00023136"/>
    </source>
</evidence>
<dbReference type="GO" id="GO:0035556">
    <property type="term" value="P:intracellular signal transduction"/>
    <property type="evidence" value="ECO:0007669"/>
    <property type="project" value="InterPro"/>
</dbReference>
<keyword evidence="11" id="KW-0115">cAMP biosynthesis</keyword>
<dbReference type="OMA" id="IRILCFN"/>
<organism evidence="18 19">
    <name type="scientific">Blomia tropicalis</name>
    <name type="common">Mite</name>
    <dbReference type="NCBI Taxonomy" id="40697"/>
    <lineage>
        <taxon>Eukaryota</taxon>
        <taxon>Metazoa</taxon>
        <taxon>Ecdysozoa</taxon>
        <taxon>Arthropoda</taxon>
        <taxon>Chelicerata</taxon>
        <taxon>Arachnida</taxon>
        <taxon>Acari</taxon>
        <taxon>Acariformes</taxon>
        <taxon>Sarcoptiformes</taxon>
        <taxon>Astigmata</taxon>
        <taxon>Glycyphagoidea</taxon>
        <taxon>Echimyopodidae</taxon>
        <taxon>Blomia</taxon>
    </lineage>
</organism>
<dbReference type="EC" id="4.6.1.1" evidence="4"/>
<keyword evidence="7" id="KW-0547">Nucleotide-binding</keyword>
<evidence type="ECO:0000256" key="9">
    <source>
        <dbReference type="ARBA" id="ARBA00022842"/>
    </source>
</evidence>
<feature type="transmembrane region" description="Helical" evidence="16">
    <location>
        <begin position="538"/>
        <end position="565"/>
    </location>
</feature>
<feature type="domain" description="Guanylate cyclase" evidence="17">
    <location>
        <begin position="193"/>
        <end position="320"/>
    </location>
</feature>
<dbReference type="FunFam" id="3.30.70.1230:FF:000006">
    <property type="entry name" value="Adenylate cyclase"/>
    <property type="match status" value="1"/>
</dbReference>
<evidence type="ECO:0000256" key="2">
    <source>
        <dbReference type="ARBA" id="ARBA00001946"/>
    </source>
</evidence>
<dbReference type="InterPro" id="IPR001054">
    <property type="entry name" value="A/G_cyclase"/>
</dbReference>
<evidence type="ECO:0000313" key="19">
    <source>
        <dbReference type="Proteomes" id="UP001142055"/>
    </source>
</evidence>
<sequence>MICFLAYICHESFHVMYEANQLVIDPTTRNQTNEVVDILSQQTYKLQFQIKKLLFNSLVLALYIVFNAQNRCQINREHTQTFAGAQKIIDDRIQLEYEREQQEQLLLSVIPAYIAAEVKRRILNKMDEVSGNNSRTNGTSNGNGNGKMNGNHGGNNNASSGRSNNFQKLDLLPKTPQKQRFHELYVQRHNNVSLLYADIVNFTPLSEQLSASELVRTLNDLFGRFDELAQENQCMRIKILGDCYYCVSGLPVSRPNHAINCVQMGLLMIQAIRLVREATQVNVDMRIGVHSGNVLCGVIGLRKWQYDVWSDDVTLANHMESGGVPGRVHITDDTLNLLDNRFDVEPGNGHLRDTYLAQHNIKTYLIIDPKAKQTQSMVSCAAIESESGTMETIGNFTPAAGDRVRKLSQTSLLTVANGGEQPSVTCGTSERTVSRPPNRLSTTGSKRLGKWTECGAAGWSVNKPFSSISESVIAKNVTQTSISQIEAVLSPTSRSTCNTLFSCLQCCYRKKRYHRPVRDMYPLWMRFKSVSLELQFEFYLFVLHFPVNSMSISLFYLVFAIAQLILLPINWITLTLILSTTIICLTFTVSILIRSIQQNGSHLINKNVIATFDDIDNDEDENNCAETNELNSPSQSMNRSTSANPDVINGAKDNGKKNSATQSPRKSSKTFMGKYFLRWHRIMESYFCSLTNLLLDSIKLTLESTLRLSTSPLAIIASLFAVCSLLIVTFILLQNILIFIPTIVNCNEQPIEIFEMNDNDEMSPKTDLSITSPFFLCSNSLKHYYQMSPLIILLFLSITLSHLKVVIRLFISLLYLSILIVIGYHSSSSSSSSSTSMSSSTTLDSNSIITTPVLLFAILFLLIFFVRDRHQEYCSRLHQLWKAKLQVEKEDVETYGCMNKVLLENILPQHVAQHFLLNCGSNSAMLYHERYQSIAVMFASIPNYTEFYDENDVNKQGLECLRLLNEIICDFDKLLLKPKFSCVEKIKTIGSTYMTAAGLQPGRESFEGNNEGFRLHREEHNVISLVELAIALNNVLQQINRESFQRFRLRVGINHGPVIAGVVGAHKPQYDIWGNTVNVASRMDSTGIMGKIQVTSATATLLMESGYECECRGKIYVKGKGELLTYFIKNPALKDIND</sequence>
<keyword evidence="10 16" id="KW-1133">Transmembrane helix</keyword>
<evidence type="ECO:0000256" key="5">
    <source>
        <dbReference type="ARBA" id="ARBA00022692"/>
    </source>
</evidence>
<keyword evidence="13 14" id="KW-0456">Lyase</keyword>
<dbReference type="GO" id="GO:0007189">
    <property type="term" value="P:adenylate cyclase-activating G protein-coupled receptor signaling pathway"/>
    <property type="evidence" value="ECO:0007669"/>
    <property type="project" value="TreeGrafter"/>
</dbReference>
<comment type="catalytic activity">
    <reaction evidence="1">
        <text>ATP = 3',5'-cyclic AMP + diphosphate</text>
        <dbReference type="Rhea" id="RHEA:15389"/>
        <dbReference type="ChEBI" id="CHEBI:30616"/>
        <dbReference type="ChEBI" id="CHEBI:33019"/>
        <dbReference type="ChEBI" id="CHEBI:58165"/>
        <dbReference type="EC" id="4.6.1.1"/>
    </reaction>
</comment>
<comment type="similarity">
    <text evidence="14">Belongs to the adenylyl cyclase class-4/guanylyl cyclase family.</text>
</comment>
<evidence type="ECO:0000256" key="1">
    <source>
        <dbReference type="ARBA" id="ARBA00001593"/>
    </source>
</evidence>
<dbReference type="PROSITE" id="PS00452">
    <property type="entry name" value="GUANYLATE_CYCLASE_1"/>
    <property type="match status" value="2"/>
</dbReference>
<dbReference type="GO" id="GO:0005886">
    <property type="term" value="C:plasma membrane"/>
    <property type="evidence" value="ECO:0007669"/>
    <property type="project" value="TreeGrafter"/>
</dbReference>